<dbReference type="Gene3D" id="2.60.40.2810">
    <property type="match status" value="1"/>
</dbReference>
<comment type="caution">
    <text evidence="3">The sequence shown here is derived from an EMBL/GenBank/DDBJ whole genome shotgun (WGS) entry which is preliminary data.</text>
</comment>
<dbReference type="InterPro" id="IPR041690">
    <property type="entry name" value="Cadherin_5"/>
</dbReference>
<organism evidence="3 4">
    <name type="scientific">Vibrio harveyi</name>
    <name type="common">Beneckea harveyi</name>
    <dbReference type="NCBI Taxonomy" id="669"/>
    <lineage>
        <taxon>Bacteria</taxon>
        <taxon>Pseudomonadati</taxon>
        <taxon>Pseudomonadota</taxon>
        <taxon>Gammaproteobacteria</taxon>
        <taxon>Vibrionales</taxon>
        <taxon>Vibrionaceae</taxon>
        <taxon>Vibrio</taxon>
    </lineage>
</organism>
<sequence length="551" mass="56442">DNNQNNQDKDLNDAVEQTETNDAGTPSQQQNQQNQQNTIASTVATGAENTDAADEANQAMEDNPSGAGTEEEASASGGAVQEDSPESSGGSNAAQSNVVDSVASDGGSGEEAAGSGGAASGAGAQAVGGGDASGSEGGSDAEGNEAQGQAVQTSAAPSASSSDSEGSQGGDNLDSETTEETFAVDVQDTSEETTTQVEDDFDSETTSETFQIKVEGENDAPEVEQDLAYIMDEDGTITFTQEQLLEYASDVDGDDLVASNVQVGANASVQDNGDGTFTVVPDADFNGELDLTFDISDGQETVSSSIDLTVRPINDAPVPEDKTFEVEEDGTLIFTDADLLAGATDIEGDNLTVEGVSYDGGDGILTDNGNGTYTFAPNENFNGDVNFSFDVSDGTDTVSANIDVSVTPVDDAPVSGNLAYSVDEDGSIRLSQEQLLSQASDVEGDALTASNLSVDGNATVTQNDDGSFTITPDADFNGDIDISFDISDGTNTVQATADLTVNPINDLPVPQDQQFSVEEDGTLIFTDADLLTGATDIEGDNLTVEGVSYDG</sequence>
<feature type="non-terminal residue" evidence="3">
    <location>
        <position position="1"/>
    </location>
</feature>
<feature type="compositionally biased region" description="Polar residues" evidence="1">
    <location>
        <begin position="86"/>
        <end position="99"/>
    </location>
</feature>
<feature type="compositionally biased region" description="Gly residues" evidence="1">
    <location>
        <begin position="106"/>
        <end position="137"/>
    </location>
</feature>
<evidence type="ECO:0000256" key="1">
    <source>
        <dbReference type="SAM" id="MobiDB-lite"/>
    </source>
</evidence>
<dbReference type="NCBIfam" id="NF012211">
    <property type="entry name" value="tand_rpt_95"/>
    <property type="match status" value="3"/>
</dbReference>
<accession>A0A454D4F6</accession>
<reference evidence="3 4" key="1">
    <citation type="submission" date="2012-10" db="EMBL/GenBank/DDBJ databases">
        <title>Genome sequence of Vibrio Cholerae HENC-02.</title>
        <authorList>
            <person name="Eppinger M."/>
            <person name="Hasan N.A."/>
            <person name="Sengamalay N."/>
            <person name="Hine E."/>
            <person name="Su Q."/>
            <person name="Daugherty S.C."/>
            <person name="Young S."/>
            <person name="Sadzewicz L."/>
            <person name="Tallon L."/>
            <person name="Cebula T.A."/>
            <person name="Ravel J."/>
            <person name="Colwell R.R."/>
        </authorList>
    </citation>
    <scope>NUCLEOTIDE SEQUENCE [LARGE SCALE GENOMIC DNA]</scope>
    <source>
        <strain evidence="3 4">HENC-02</strain>
    </source>
</reference>
<feature type="compositionally biased region" description="Polar residues" evidence="1">
    <location>
        <begin position="38"/>
        <end position="48"/>
    </location>
</feature>
<dbReference type="AlphaFoldDB" id="A0A454D4F6"/>
<feature type="domain" description="Cadherin-like" evidence="2">
    <location>
        <begin position="218"/>
        <end position="310"/>
    </location>
</feature>
<dbReference type="EMBL" id="AJSR01000218">
    <property type="protein sequence ID" value="EKM33563.1"/>
    <property type="molecule type" value="Genomic_DNA"/>
</dbReference>
<evidence type="ECO:0000313" key="3">
    <source>
        <dbReference type="EMBL" id="EKM33563.1"/>
    </source>
</evidence>
<feature type="compositionally biased region" description="Polar residues" evidence="1">
    <location>
        <begin position="15"/>
        <end position="27"/>
    </location>
</feature>
<protein>
    <recommendedName>
        <fullName evidence="2">Cadherin-like domain-containing protein</fullName>
    </recommendedName>
</protein>
<feature type="compositionally biased region" description="Low complexity" evidence="1">
    <location>
        <begin position="28"/>
        <end position="37"/>
    </location>
</feature>
<feature type="non-terminal residue" evidence="3">
    <location>
        <position position="551"/>
    </location>
</feature>
<dbReference type="Pfam" id="PF17892">
    <property type="entry name" value="Cadherin_5"/>
    <property type="match status" value="4"/>
</dbReference>
<name>A0A454D4F6_VIBHA</name>
<feature type="domain" description="Cadherin-like" evidence="2">
    <location>
        <begin position="505"/>
        <end position="548"/>
    </location>
</feature>
<evidence type="ECO:0000259" key="2">
    <source>
        <dbReference type="Pfam" id="PF17892"/>
    </source>
</evidence>
<proteinExistence type="predicted"/>
<evidence type="ECO:0000313" key="4">
    <source>
        <dbReference type="Proteomes" id="UP000008367"/>
    </source>
</evidence>
<feature type="region of interest" description="Disordered" evidence="1">
    <location>
        <begin position="1"/>
        <end position="207"/>
    </location>
</feature>
<gene>
    <name evidence="3" type="ORF">VCHENC02_1000</name>
</gene>
<dbReference type="Proteomes" id="UP000008367">
    <property type="component" value="Unassembled WGS sequence"/>
</dbReference>
<feature type="compositionally biased region" description="Low complexity" evidence="1">
    <location>
        <begin position="154"/>
        <end position="166"/>
    </location>
</feature>
<feature type="domain" description="Cadherin-like" evidence="2">
    <location>
        <begin position="314"/>
        <end position="406"/>
    </location>
</feature>
<feature type="domain" description="Cadherin-like" evidence="2">
    <location>
        <begin position="409"/>
        <end position="502"/>
    </location>
</feature>